<dbReference type="KEGG" id="nva:G3M78_01510"/>
<proteinExistence type="predicted"/>
<sequence>MLSRVANSIFWMNRYLERAENIARLIETQLHMILDLPSLREDPAAWKPLVDITGDGDYFTEKLGAPTRENVMFFHTFDSAYPHSIKSCLTAARENARSVREVIPSEIWEMINRLYLEVAGMGTSFKAFKNPHKFYSDIKMTSHLIMGIAYTTMSRGEGWHFAQLGRYLERADKTSRILDVKYFIILPQLDYVGSSMDNVQWSALLKSTSSFEMYRKRFNLISPENIVDFLVFDREFPRSILYSVNHAEQSLFNIMGGPTRTSNNELERQFGKLAGKLNYSNVSEAMSIGLHGFLDGVQSDLNHLDEAIHENFFAIKKVTDATHYGYQNQWQG</sequence>
<dbReference type="EMBL" id="CP048620">
    <property type="protein sequence ID" value="QPJ64148.1"/>
    <property type="molecule type" value="Genomic_DNA"/>
</dbReference>
<dbReference type="InterPro" id="IPR007296">
    <property type="entry name" value="DUF403"/>
</dbReference>
<evidence type="ECO:0000313" key="2">
    <source>
        <dbReference type="EMBL" id="QPJ64148.1"/>
    </source>
</evidence>
<feature type="domain" description="DUF403" evidence="1">
    <location>
        <begin position="1"/>
        <end position="313"/>
    </location>
</feature>
<gene>
    <name evidence="2" type="ORF">G3M78_01510</name>
</gene>
<evidence type="ECO:0000259" key="1">
    <source>
        <dbReference type="Pfam" id="PF04168"/>
    </source>
</evidence>
<protein>
    <submittedName>
        <fullName evidence="2">Alpha-E domain-containing protein</fullName>
    </submittedName>
</protein>
<organism evidence="2 3">
    <name type="scientific">Candidatus Nitrohelix vancouverensis</name>
    <dbReference type="NCBI Taxonomy" id="2705534"/>
    <lineage>
        <taxon>Bacteria</taxon>
        <taxon>Pseudomonadati</taxon>
        <taxon>Nitrospinota/Tectimicrobiota group</taxon>
        <taxon>Nitrospinota</taxon>
        <taxon>Nitrospinia</taxon>
        <taxon>Nitrospinales</taxon>
        <taxon>Nitrospinaceae</taxon>
        <taxon>Candidatus Nitrohelix</taxon>
    </lineage>
</organism>
<dbReference type="AlphaFoldDB" id="A0A7T0C086"/>
<reference evidence="3" key="1">
    <citation type="submission" date="2020-02" db="EMBL/GenBank/DDBJ databases">
        <title>Genomic and physiological characterization of two novel Nitrospinaceae genera.</title>
        <authorList>
            <person name="Mueller A.J."/>
            <person name="Jung M.-Y."/>
            <person name="Strachan C.R."/>
            <person name="Herbold C.W."/>
            <person name="Kirkegaard R.H."/>
            <person name="Daims H."/>
        </authorList>
    </citation>
    <scope>NUCLEOTIDE SEQUENCE [LARGE SCALE GENOMIC DNA]</scope>
</reference>
<name>A0A7T0C086_9BACT</name>
<dbReference type="PANTHER" id="PTHR34595:SF7">
    <property type="entry name" value="SLL1039 PROTEIN"/>
    <property type="match status" value="1"/>
</dbReference>
<dbReference type="Pfam" id="PF04168">
    <property type="entry name" value="Alpha-E"/>
    <property type="match status" value="1"/>
</dbReference>
<accession>A0A7T0C086</accession>
<evidence type="ECO:0000313" key="3">
    <source>
        <dbReference type="Proteomes" id="UP000594464"/>
    </source>
</evidence>
<dbReference type="InterPro" id="IPR051680">
    <property type="entry name" value="ATP-dep_Glu-Cys_Ligase-2"/>
</dbReference>
<dbReference type="PANTHER" id="PTHR34595">
    <property type="entry name" value="BLR5612 PROTEIN"/>
    <property type="match status" value="1"/>
</dbReference>
<dbReference type="Proteomes" id="UP000594464">
    <property type="component" value="Chromosome"/>
</dbReference>